<dbReference type="InterPro" id="IPR036388">
    <property type="entry name" value="WH-like_DNA-bd_sf"/>
</dbReference>
<feature type="domain" description="NB-ARC" evidence="5">
    <location>
        <begin position="170"/>
        <end position="341"/>
    </location>
</feature>
<evidence type="ECO:0000313" key="8">
    <source>
        <dbReference type="EMBL" id="KAJ9141237.1"/>
    </source>
</evidence>
<name>A0ABQ9KMU7_HEVBR</name>
<sequence>MAEAVVSVAVQRIADLLIQESVFLHGMHDEVERLQAELKRMQCLLKEADRRQDQDERVRNWVTEIRDLSYDAEDVIDAFLLKVARVRGEGVRGFIKRVSFKFTKAFHLHEIGTQISSIRAKIGDISTSMQTYGVKLVEGEGPSYGNEKQQRYRRSFPHAEEGFLISLDAAISDLKAQLMMKEERMRVVSIVGMGGLGKMTLARKVYNVTKVKQHFNCYSWIFISQQFSIKDVLVGILINVASSEGKSEFEGMNEEELVIALHSRLEEKRYLVVLDDIWTTEALDCLKPAFPKGKKGSKVLFTTRNRIVASHADPWSSPVEPPFLTDDESWELLNRKTFPRDIHMENGCTAEFEKLGREMVKKCRGLPIAIVVLGGLLATKKSLKEWEVVHGSINTQFVKWEQHHQCGGVYGILALSYHDLPFHLKPCFLYLSQFPEDWEFHKRELIPMWMAEGFILQSSMGEGEDTMEDKGEEYLEELISRCMVQVSQRDHTGIGVKTCRIHDLVRGMCISKARTENFLGVIQYTEDAAANSSSFTLQLTSSNKWRRIAIHPRITGKGGSKSKFCVPSLKNGDSHLRSLFYFIEHGMLDVVRQKLGGGFEYGSSGYYMRRQQLKFIFENFRLLRVLKIDYIYHYYIPMELGI</sequence>
<evidence type="ECO:0000256" key="4">
    <source>
        <dbReference type="SAM" id="Coils"/>
    </source>
</evidence>
<keyword evidence="1" id="KW-0677">Repeat</keyword>
<evidence type="ECO:0000256" key="3">
    <source>
        <dbReference type="ARBA" id="ARBA00022821"/>
    </source>
</evidence>
<gene>
    <name evidence="8" type="ORF">P3X46_031798</name>
</gene>
<evidence type="ECO:0000259" key="5">
    <source>
        <dbReference type="Pfam" id="PF00931"/>
    </source>
</evidence>
<evidence type="ECO:0000259" key="6">
    <source>
        <dbReference type="Pfam" id="PF18052"/>
    </source>
</evidence>
<keyword evidence="9" id="KW-1185">Reference proteome</keyword>
<dbReference type="EMBL" id="JARPOI010000017">
    <property type="protein sequence ID" value="KAJ9141237.1"/>
    <property type="molecule type" value="Genomic_DNA"/>
</dbReference>
<protein>
    <recommendedName>
        <fullName evidence="10">Rx N-terminal domain-containing protein</fullName>
    </recommendedName>
</protein>
<dbReference type="InterPro" id="IPR058922">
    <property type="entry name" value="WHD_DRP"/>
</dbReference>
<dbReference type="Proteomes" id="UP001174677">
    <property type="component" value="Chromosome 17"/>
</dbReference>
<dbReference type="Gene3D" id="3.40.50.300">
    <property type="entry name" value="P-loop containing nucleotide triphosphate hydrolases"/>
    <property type="match status" value="1"/>
</dbReference>
<dbReference type="CDD" id="cd14798">
    <property type="entry name" value="RX-CC_like"/>
    <property type="match status" value="1"/>
</dbReference>
<organism evidence="8 9">
    <name type="scientific">Hevea brasiliensis</name>
    <name type="common">Para rubber tree</name>
    <name type="synonym">Siphonia brasiliensis</name>
    <dbReference type="NCBI Taxonomy" id="3981"/>
    <lineage>
        <taxon>Eukaryota</taxon>
        <taxon>Viridiplantae</taxon>
        <taxon>Streptophyta</taxon>
        <taxon>Embryophyta</taxon>
        <taxon>Tracheophyta</taxon>
        <taxon>Spermatophyta</taxon>
        <taxon>Magnoliopsida</taxon>
        <taxon>eudicotyledons</taxon>
        <taxon>Gunneridae</taxon>
        <taxon>Pentapetalae</taxon>
        <taxon>rosids</taxon>
        <taxon>fabids</taxon>
        <taxon>Malpighiales</taxon>
        <taxon>Euphorbiaceae</taxon>
        <taxon>Crotonoideae</taxon>
        <taxon>Micrandreae</taxon>
        <taxon>Hevea</taxon>
    </lineage>
</organism>
<dbReference type="PANTHER" id="PTHR23155">
    <property type="entry name" value="DISEASE RESISTANCE PROTEIN RP"/>
    <property type="match status" value="1"/>
</dbReference>
<dbReference type="Gene3D" id="1.10.8.430">
    <property type="entry name" value="Helical domain of apoptotic protease-activating factors"/>
    <property type="match status" value="1"/>
</dbReference>
<proteinExistence type="predicted"/>
<feature type="domain" description="Disease resistance protein winged helix" evidence="7">
    <location>
        <begin position="434"/>
        <end position="507"/>
    </location>
</feature>
<dbReference type="PANTHER" id="PTHR23155:SF1193">
    <property type="entry name" value="DISEASE RESISTANCE PROTEIN RPP13-RELATED"/>
    <property type="match status" value="1"/>
</dbReference>
<keyword evidence="3" id="KW-0611">Plant defense</keyword>
<evidence type="ECO:0000259" key="7">
    <source>
        <dbReference type="Pfam" id="PF23559"/>
    </source>
</evidence>
<dbReference type="Pfam" id="PF00931">
    <property type="entry name" value="NB-ARC"/>
    <property type="match status" value="1"/>
</dbReference>
<feature type="domain" description="Disease resistance N-terminal" evidence="6">
    <location>
        <begin position="5"/>
        <end position="88"/>
    </location>
</feature>
<reference evidence="8" key="1">
    <citation type="journal article" date="2023" name="Plant Biotechnol. J.">
        <title>Chromosome-level wild Hevea brasiliensis genome provides new tools for genomic-assisted breeding and valuable loci to elevate rubber yield.</title>
        <authorList>
            <person name="Cheng H."/>
            <person name="Song X."/>
            <person name="Hu Y."/>
            <person name="Wu T."/>
            <person name="Yang Q."/>
            <person name="An Z."/>
            <person name="Feng S."/>
            <person name="Deng Z."/>
            <person name="Wu W."/>
            <person name="Zeng X."/>
            <person name="Tu M."/>
            <person name="Wang X."/>
            <person name="Huang H."/>
        </authorList>
    </citation>
    <scope>NUCLEOTIDE SEQUENCE</scope>
    <source>
        <strain evidence="8">MT/VB/25A 57/8</strain>
    </source>
</reference>
<dbReference type="InterPro" id="IPR038005">
    <property type="entry name" value="RX-like_CC"/>
</dbReference>
<dbReference type="InterPro" id="IPR044974">
    <property type="entry name" value="Disease_R_plants"/>
</dbReference>
<dbReference type="InterPro" id="IPR002182">
    <property type="entry name" value="NB-ARC"/>
</dbReference>
<accession>A0ABQ9KMU7</accession>
<evidence type="ECO:0000256" key="1">
    <source>
        <dbReference type="ARBA" id="ARBA00022737"/>
    </source>
</evidence>
<keyword evidence="2" id="KW-0547">Nucleotide-binding</keyword>
<comment type="caution">
    <text evidence="8">The sequence shown here is derived from an EMBL/GenBank/DDBJ whole genome shotgun (WGS) entry which is preliminary data.</text>
</comment>
<evidence type="ECO:0000256" key="2">
    <source>
        <dbReference type="ARBA" id="ARBA00022741"/>
    </source>
</evidence>
<evidence type="ECO:0008006" key="10">
    <source>
        <dbReference type="Google" id="ProtNLM"/>
    </source>
</evidence>
<dbReference type="InterPro" id="IPR042197">
    <property type="entry name" value="Apaf_helical"/>
</dbReference>
<dbReference type="InterPro" id="IPR027417">
    <property type="entry name" value="P-loop_NTPase"/>
</dbReference>
<dbReference type="Pfam" id="PF23559">
    <property type="entry name" value="WHD_DRP"/>
    <property type="match status" value="1"/>
</dbReference>
<dbReference type="PRINTS" id="PR00364">
    <property type="entry name" value="DISEASERSIST"/>
</dbReference>
<keyword evidence="4" id="KW-0175">Coiled coil</keyword>
<dbReference type="Gene3D" id="1.20.5.4130">
    <property type="match status" value="1"/>
</dbReference>
<dbReference type="Pfam" id="PF18052">
    <property type="entry name" value="Rx_N"/>
    <property type="match status" value="1"/>
</dbReference>
<dbReference type="SUPFAM" id="SSF52540">
    <property type="entry name" value="P-loop containing nucleoside triphosphate hydrolases"/>
    <property type="match status" value="1"/>
</dbReference>
<feature type="coiled-coil region" evidence="4">
    <location>
        <begin position="24"/>
        <end position="51"/>
    </location>
</feature>
<dbReference type="InterPro" id="IPR041118">
    <property type="entry name" value="Rx_N"/>
</dbReference>
<dbReference type="Gene3D" id="1.10.10.10">
    <property type="entry name" value="Winged helix-like DNA-binding domain superfamily/Winged helix DNA-binding domain"/>
    <property type="match status" value="1"/>
</dbReference>
<evidence type="ECO:0000313" key="9">
    <source>
        <dbReference type="Proteomes" id="UP001174677"/>
    </source>
</evidence>